<keyword evidence="2" id="KW-1185">Reference proteome</keyword>
<dbReference type="AlphaFoldDB" id="A0A8S1Q4M1"/>
<comment type="caution">
    <text evidence="1">The sequence shown here is derived from an EMBL/GenBank/DDBJ whole genome shotgun (WGS) entry which is preliminary data.</text>
</comment>
<dbReference type="OMA" id="MFLVKEC"/>
<organism evidence="1 2">
    <name type="scientific">Paramecium primaurelia</name>
    <dbReference type="NCBI Taxonomy" id="5886"/>
    <lineage>
        <taxon>Eukaryota</taxon>
        <taxon>Sar</taxon>
        <taxon>Alveolata</taxon>
        <taxon>Ciliophora</taxon>
        <taxon>Intramacronucleata</taxon>
        <taxon>Oligohymenophorea</taxon>
        <taxon>Peniculida</taxon>
        <taxon>Parameciidae</taxon>
        <taxon>Paramecium</taxon>
    </lineage>
</organism>
<dbReference type="Proteomes" id="UP000688137">
    <property type="component" value="Unassembled WGS sequence"/>
</dbReference>
<evidence type="ECO:0000313" key="1">
    <source>
        <dbReference type="EMBL" id="CAD8109640.1"/>
    </source>
</evidence>
<protein>
    <submittedName>
        <fullName evidence="1">Uncharacterized protein</fullName>
    </submittedName>
</protein>
<dbReference type="EMBL" id="CAJJDM010000145">
    <property type="protein sequence ID" value="CAD8109640.1"/>
    <property type="molecule type" value="Genomic_DNA"/>
</dbReference>
<proteinExistence type="predicted"/>
<name>A0A8S1Q4M1_PARPR</name>
<accession>A0A8S1Q4M1</accession>
<sequence length="210" mass="25299">MELLNNQEKELLSKYKKYTSNTKTQEPTKYSDIFIGKHQIDDLQLKDEIKFQNTKMSVKSSSDNQRNEFKNIMSQLRNSQIIKRENENRNQNSMLFEEISKQKQQNDQVQMFLVKECLDKPEKQVRQISSISQDYIEQKNIKEKMKSRQSTQDIQKQFNEKLLQQLERLIQKKKIDSKFLFCMIQKHIEECPQFGKRVKEDIKELLQQLL</sequence>
<reference evidence="1" key="1">
    <citation type="submission" date="2021-01" db="EMBL/GenBank/DDBJ databases">
        <authorList>
            <consortium name="Genoscope - CEA"/>
            <person name="William W."/>
        </authorList>
    </citation>
    <scope>NUCLEOTIDE SEQUENCE</scope>
</reference>
<gene>
    <name evidence="1" type="ORF">PPRIM_AZ9-3.1.T1410088</name>
</gene>
<evidence type="ECO:0000313" key="2">
    <source>
        <dbReference type="Proteomes" id="UP000688137"/>
    </source>
</evidence>